<dbReference type="Proteomes" id="UP000198393">
    <property type="component" value="Unassembled WGS sequence"/>
</dbReference>
<organism evidence="1 2">
    <name type="scientific">Ekhidna lutea</name>
    <dbReference type="NCBI Taxonomy" id="447679"/>
    <lineage>
        <taxon>Bacteria</taxon>
        <taxon>Pseudomonadati</taxon>
        <taxon>Bacteroidota</taxon>
        <taxon>Cytophagia</taxon>
        <taxon>Cytophagales</taxon>
        <taxon>Reichenbachiellaceae</taxon>
        <taxon>Ekhidna</taxon>
    </lineage>
</organism>
<name>A0A239HRL5_EKHLU</name>
<gene>
    <name evidence="1" type="ORF">SAMN05421640_1456</name>
</gene>
<evidence type="ECO:0000313" key="1">
    <source>
        <dbReference type="EMBL" id="SNS83815.1"/>
    </source>
</evidence>
<sequence length="63" mass="7579">MQQKLKSCIYHKYLAESNWLQLQRDRLKKGVEWRFTPYKIQKARVTRLWVGVAYVTRGLQGPI</sequence>
<proteinExistence type="predicted"/>
<dbReference type="AlphaFoldDB" id="A0A239HRL5"/>
<evidence type="ECO:0000313" key="2">
    <source>
        <dbReference type="Proteomes" id="UP000198393"/>
    </source>
</evidence>
<protein>
    <submittedName>
        <fullName evidence="1">Uncharacterized protein</fullName>
    </submittedName>
</protein>
<dbReference type="EMBL" id="FZPD01000002">
    <property type="protein sequence ID" value="SNS83815.1"/>
    <property type="molecule type" value="Genomic_DNA"/>
</dbReference>
<reference evidence="1 2" key="1">
    <citation type="submission" date="2017-06" db="EMBL/GenBank/DDBJ databases">
        <authorList>
            <person name="Kim H.J."/>
            <person name="Triplett B.A."/>
        </authorList>
    </citation>
    <scope>NUCLEOTIDE SEQUENCE [LARGE SCALE GENOMIC DNA]</scope>
    <source>
        <strain evidence="1 2">DSM 19307</strain>
    </source>
</reference>
<accession>A0A239HRL5</accession>
<keyword evidence="2" id="KW-1185">Reference proteome</keyword>